<accession>A0A0H5AXT7</accession>
<name>A0A0H5AXT7_BPK21</name>
<evidence type="ECO:0000313" key="2">
    <source>
        <dbReference type="Proteomes" id="UP000203732"/>
    </source>
</evidence>
<dbReference type="KEGG" id="vg:26645228"/>
<proteinExistence type="predicted"/>
<reference evidence="1 2" key="1">
    <citation type="submission" date="2015-07" db="EMBL/GenBank/DDBJ databases">
        <title>Characterization of Pseudomonas aeruginosa phage KPP21 belonging to family Podoviridae genus N4-like viruses, isolated in Japan.</title>
        <authorList>
            <person name="Shigehisa R."/>
            <person name="Uchiyama J."/>
            <person name="Kato S."/>
            <person name="Takemura-Uchiyama I."/>
            <person name="Ujihara T."/>
            <person name="Sakaguchi Y."/>
            <person name="Okamoto N."/>
            <person name="Shimakura H."/>
            <person name="Daibata M."/>
            <person name="Sakaguchi M."/>
            <person name="Matsuzaki S."/>
        </authorList>
    </citation>
    <scope>NUCLEOTIDE SEQUENCE [LARGE SCALE GENOMIC DNA]</scope>
</reference>
<dbReference type="GeneID" id="26645228"/>
<sequence length="244" mass="28085">MTFKLKEVVNELVDFQLSNIHVVDGETHKLNPIFIPKIARAVNDGVLELHKRFDLKTGTIRVEMLKDTYRYHLVPERQKGNRAKPGIVQYIEMEHDKLFPRSILKVESVKDCHGREYDINTGSCWSVTFPQDNILEIDPDLFSYIPGKYLTLKYRKAPRSQIVCEDVMEDWACIPVDLPYTHKQALTYFVASRFQTPIGFMENTALEGVNYARMYESECANLEALSLHNGSLGFVDPVRRGGWA</sequence>
<evidence type="ECO:0000313" key="1">
    <source>
        <dbReference type="EMBL" id="BAR94571.1"/>
    </source>
</evidence>
<organismHost>
    <name type="scientific">Pseudomonas aeruginosa</name>
    <dbReference type="NCBI Taxonomy" id="287"/>
</organismHost>
<keyword evidence="2" id="KW-1185">Reference proteome</keyword>
<dbReference type="RefSeq" id="YP_009218961.1">
    <property type="nucleotide sequence ID" value="NC_029017.1"/>
</dbReference>
<protein>
    <submittedName>
        <fullName evidence="1">Uncharacterized protein</fullName>
    </submittedName>
</protein>
<dbReference type="EMBL" id="LC064302">
    <property type="protein sequence ID" value="BAR94571.1"/>
    <property type="molecule type" value="Genomic_DNA"/>
</dbReference>
<organism evidence="1 2">
    <name type="scientific">Pseudomonas phage KPP21</name>
    <dbReference type="NCBI Taxonomy" id="1678082"/>
    <lineage>
        <taxon>Viruses</taxon>
        <taxon>Duplodnaviria</taxon>
        <taxon>Heunggongvirae</taxon>
        <taxon>Uroviricota</taxon>
        <taxon>Caudoviricetes</taxon>
        <taxon>Schitoviridae</taxon>
        <taxon>Migulavirinae</taxon>
        <taxon>Luzseptimavirus</taxon>
        <taxon>Luzseptimavirus KPP21</taxon>
    </lineage>
</organism>
<dbReference type="OrthoDB" id="6199at10239"/>
<dbReference type="Proteomes" id="UP000203732">
    <property type="component" value="Segment"/>
</dbReference>